<dbReference type="RefSeq" id="WP_001004589.1">
    <property type="nucleotide sequence ID" value="NZ_JEXD01000018.1"/>
</dbReference>
<keyword evidence="2" id="KW-0805">Transcription regulation</keyword>
<dbReference type="Pfam" id="PF03466">
    <property type="entry name" value="LysR_substrate"/>
    <property type="match status" value="1"/>
</dbReference>
<dbReference type="GO" id="GO:0003677">
    <property type="term" value="F:DNA binding"/>
    <property type="evidence" value="ECO:0007669"/>
    <property type="project" value="UniProtKB-KW"/>
</dbReference>
<dbReference type="InterPro" id="IPR036388">
    <property type="entry name" value="WH-like_DNA-bd_sf"/>
</dbReference>
<dbReference type="PRINTS" id="PR00039">
    <property type="entry name" value="HTHLYSR"/>
</dbReference>
<evidence type="ECO:0000256" key="2">
    <source>
        <dbReference type="ARBA" id="ARBA00023015"/>
    </source>
</evidence>
<dbReference type="AlphaFoldDB" id="A0A009PFH4"/>
<comment type="similarity">
    <text evidence="1">Belongs to the LysR transcriptional regulatory family.</text>
</comment>
<organism evidence="6 7">
    <name type="scientific">Acinetobacter baumannii 625974</name>
    <dbReference type="NCBI Taxonomy" id="1310607"/>
    <lineage>
        <taxon>Bacteria</taxon>
        <taxon>Pseudomonadati</taxon>
        <taxon>Pseudomonadota</taxon>
        <taxon>Gammaproteobacteria</taxon>
        <taxon>Moraxellales</taxon>
        <taxon>Moraxellaceae</taxon>
        <taxon>Acinetobacter</taxon>
        <taxon>Acinetobacter calcoaceticus/baumannii complex</taxon>
    </lineage>
</organism>
<dbReference type="PANTHER" id="PTHR30118">
    <property type="entry name" value="HTH-TYPE TRANSCRIPTIONAL REGULATOR LEUO-RELATED"/>
    <property type="match status" value="1"/>
</dbReference>
<gene>
    <name evidence="6" type="ORF">J506_2302</name>
</gene>
<dbReference type="SUPFAM" id="SSF53850">
    <property type="entry name" value="Periplasmic binding protein-like II"/>
    <property type="match status" value="1"/>
</dbReference>
<dbReference type="Gene3D" id="1.10.10.10">
    <property type="entry name" value="Winged helix-like DNA-binding domain superfamily/Winged helix DNA-binding domain"/>
    <property type="match status" value="1"/>
</dbReference>
<comment type="caution">
    <text evidence="6">The sequence shown here is derived from an EMBL/GenBank/DDBJ whole genome shotgun (WGS) entry which is preliminary data.</text>
</comment>
<dbReference type="InterPro" id="IPR036390">
    <property type="entry name" value="WH_DNA-bd_sf"/>
</dbReference>
<dbReference type="Gene3D" id="3.40.190.10">
    <property type="entry name" value="Periplasmic binding protein-like II"/>
    <property type="match status" value="2"/>
</dbReference>
<dbReference type="PROSITE" id="PS50931">
    <property type="entry name" value="HTH_LYSR"/>
    <property type="match status" value="1"/>
</dbReference>
<dbReference type="Proteomes" id="UP000021108">
    <property type="component" value="Unassembled WGS sequence"/>
</dbReference>
<reference evidence="6 7" key="1">
    <citation type="submission" date="2014-02" db="EMBL/GenBank/DDBJ databases">
        <title>Comparative genomics and transcriptomics to identify genetic mechanisms underlying the emergence of carbapenem resistant Acinetobacter baumannii (CRAb).</title>
        <authorList>
            <person name="Harris A.D."/>
            <person name="Johnson K.J."/>
            <person name="George J."/>
            <person name="Shefchek K."/>
            <person name="Daugherty S.C."/>
            <person name="Parankush S."/>
            <person name="Sadzewicz L."/>
            <person name="Tallon L."/>
            <person name="Sengamalay N."/>
            <person name="Hazen T.H."/>
            <person name="Rasko D.A."/>
        </authorList>
    </citation>
    <scope>NUCLEOTIDE SEQUENCE [LARGE SCALE GENOMIC DNA]</scope>
    <source>
        <strain evidence="6 7">625974</strain>
    </source>
</reference>
<accession>A0A009PFH4</accession>
<dbReference type="InterPro" id="IPR000847">
    <property type="entry name" value="LysR_HTH_N"/>
</dbReference>
<dbReference type="PANTHER" id="PTHR30118:SF15">
    <property type="entry name" value="TRANSCRIPTIONAL REGULATORY PROTEIN"/>
    <property type="match status" value="1"/>
</dbReference>
<dbReference type="InterPro" id="IPR037402">
    <property type="entry name" value="YidZ_PBP2"/>
</dbReference>
<name>A0A009PFH4_ACIBA</name>
<evidence type="ECO:0000313" key="7">
    <source>
        <dbReference type="Proteomes" id="UP000021108"/>
    </source>
</evidence>
<keyword evidence="3" id="KW-0238">DNA-binding</keyword>
<dbReference type="GO" id="GO:0003700">
    <property type="term" value="F:DNA-binding transcription factor activity"/>
    <property type="evidence" value="ECO:0007669"/>
    <property type="project" value="InterPro"/>
</dbReference>
<dbReference type="CDD" id="cd08417">
    <property type="entry name" value="PBP2_Nitroaromatics_like"/>
    <property type="match status" value="1"/>
</dbReference>
<evidence type="ECO:0000256" key="3">
    <source>
        <dbReference type="ARBA" id="ARBA00023125"/>
    </source>
</evidence>
<sequence>MNEMNNNIASLARIDLNLFRVFVAIYKEKNLTRASEQLFLSQPAVSHALARLRDHFNDPLFIRDGHGVVPSPLAKRLWPKIEQSLQLMHQAIQSTHDFVPARDLKHLTIAMNDEYEGIFLPSIIQHLTQFNPNLQLNSVRIDRKNLRHELSTGKIDFAIDVQHSVEDSIGYECLTKDQFVVISRKQHPLLSKTNLTKEIYLEAKHITVSSRPTGRVFEDFFLSKQGIKRTISFRCQQYETAIRLITQMDHLLTIPQCQIAHFKDTYPQIKVHPLPIDIAGYQMNLYWDQQKSHEHQIIWCKSQILQLMNSL</sequence>
<dbReference type="PATRIC" id="fig|1310607.3.peg.2232"/>
<dbReference type="SUPFAM" id="SSF46785">
    <property type="entry name" value="Winged helix' DNA-binding domain"/>
    <property type="match status" value="1"/>
</dbReference>
<evidence type="ECO:0000259" key="5">
    <source>
        <dbReference type="PROSITE" id="PS50931"/>
    </source>
</evidence>
<feature type="domain" description="HTH lysR-type" evidence="5">
    <location>
        <begin position="14"/>
        <end position="71"/>
    </location>
</feature>
<protein>
    <submittedName>
        <fullName evidence="6">Bacterial regulatory helix-turn-helix, lysR family protein</fullName>
    </submittedName>
</protein>
<evidence type="ECO:0000313" key="6">
    <source>
        <dbReference type="EMBL" id="EXC06979.1"/>
    </source>
</evidence>
<dbReference type="InterPro" id="IPR005119">
    <property type="entry name" value="LysR_subst-bd"/>
</dbReference>
<dbReference type="InterPro" id="IPR050389">
    <property type="entry name" value="LysR-type_TF"/>
</dbReference>
<dbReference type="Pfam" id="PF00126">
    <property type="entry name" value="HTH_1"/>
    <property type="match status" value="1"/>
</dbReference>
<evidence type="ECO:0000256" key="4">
    <source>
        <dbReference type="ARBA" id="ARBA00023163"/>
    </source>
</evidence>
<proteinExistence type="inferred from homology"/>
<keyword evidence="4" id="KW-0804">Transcription</keyword>
<dbReference type="EMBL" id="JEXD01000018">
    <property type="protein sequence ID" value="EXC06979.1"/>
    <property type="molecule type" value="Genomic_DNA"/>
</dbReference>
<evidence type="ECO:0000256" key="1">
    <source>
        <dbReference type="ARBA" id="ARBA00009437"/>
    </source>
</evidence>